<dbReference type="Gene3D" id="1.25.40.450">
    <property type="entry name" value="Nucleoporin, helical domain, N-terminal subdomain"/>
    <property type="match status" value="1"/>
</dbReference>
<dbReference type="GO" id="GO:0036228">
    <property type="term" value="P:protein localization to nuclear inner membrane"/>
    <property type="evidence" value="ECO:0007669"/>
    <property type="project" value="TreeGrafter"/>
</dbReference>
<name>W6MQ74_9ASCO</name>
<dbReference type="GO" id="GO:0044611">
    <property type="term" value="C:nuclear pore inner ring"/>
    <property type="evidence" value="ECO:0007669"/>
    <property type="project" value="TreeGrafter"/>
</dbReference>
<dbReference type="OrthoDB" id="338970at2759"/>
<keyword evidence="8" id="KW-1185">Reference proteome</keyword>
<proteinExistence type="inferred from homology"/>
<keyword evidence="3" id="KW-0813">Transport</keyword>
<gene>
    <name evidence="7" type="ORF">KUCA_T00004466001</name>
</gene>
<dbReference type="EMBL" id="HG793129">
    <property type="protein sequence ID" value="CDK28483.1"/>
    <property type="molecule type" value="Genomic_DNA"/>
</dbReference>
<dbReference type="FunFam" id="1.25.40.440:FF:000001">
    <property type="entry name" value="Nuclear pore complex subunit"/>
    <property type="match status" value="1"/>
</dbReference>
<dbReference type="InterPro" id="IPR004870">
    <property type="entry name" value="Nucleoporin_Nup155"/>
</dbReference>
<dbReference type="Pfam" id="PF03177">
    <property type="entry name" value="Nucleoporin_C"/>
    <property type="match status" value="1"/>
</dbReference>
<dbReference type="InterPro" id="IPR007187">
    <property type="entry name" value="Nucleoporin_Nup133/Nup155_C"/>
</dbReference>
<dbReference type="GO" id="GO:0006606">
    <property type="term" value="P:protein import into nucleus"/>
    <property type="evidence" value="ECO:0007669"/>
    <property type="project" value="TreeGrafter"/>
</dbReference>
<evidence type="ECO:0000259" key="5">
    <source>
        <dbReference type="Pfam" id="PF03177"/>
    </source>
</evidence>
<sequence>MADSKGHVFGFFTRDSKDDGVKIDKTDLQSKRAVQKTKSTGVPTKGFWGSDRYARQTLDSSKWMGNQYLLLKDPLASEREAAMPSLSTTPPLNLASTYVDNSISKDSNTPILSEVMTEYAIDNYNFQPMSGLAAFSRFEKTNIISLPDRILEEYNSADSITNMGILKEIKRCWITIDNKLILWNYNAEDQFNLGPTDYLTIDQFKHTILTAALVKPKPGVFVDTVSWLLLVSTSTDIHILAVQNSTSFEIFDTGMSVSTHGMAVNKFVFYEPTHDIFFSGVGEGTNVWKLSYSNTEEWFHRKCTKECVTRNNISAVVPSGGNGFLQMIPGLSLLASSSSTTADPKLPPVNPKQETIVQMEIDQTRGILYTLSSHSIIRASRIKVRQSDKSVTLSRAVVKNPFSLHRDLSTTTVNVNSPLVAPKTLKIVRLEAVTNQESSHLFLVVITSSGCRIYINGGLSMDDGITLFARHLKFPPPERSFYESLEGQLDQSDQAGALSRQLPKQVHASPAELKKVQESSKLLQNLKLCHIVSPGIFFGVIPDGPRKTDRLFVSTPDFGALKNSSIFVEDFEFLDTSASAIYDIVQLSAGLNATTTPVGYSNVFASQYTKPPLDIAILANSGIHIYRYRTPDMILEESLDEITFNEFGLRFGTSEACSTALYLACKYGKIDIAKNKAAQLFVTGGKRANLKTQSPIPTVDNVELSDRFYGLLLLMSRLFRDFWSNEVFKLDPRVKFGKDGYILEASLKELKDEPMLTGVTMAKADIEFLLCSLLIIIQFLEDHSKVIAGLSAPGSHDLRARSKDQEICLQAEHIGLNALVKLLNTVKEGFSFLLILLDDDEQSSSFKDTMGFVSLQFQADLSCLTFKDFFVPDDSYVQQLTKEILTSIINKSINRGNSVDFVANVLQERCGSFCSTGDVLIFKAIESLKKATEANNKDEDSKFKYLHSAVKLMEGTSESLNLEIISEAVGVMLQLGFYSGAIEFLLNVVNNSDSAKLAYKYIADGNMLKDDPKKKAYEKRVSIYELVFKVLVDVDERTVESIQKVSLTGDLISEGAFVDENGKIVSRFTQLRDESYRTCFEYPDKLFHFELYKWFVSQGVGEKLLDVDTPYVLPFLEENSKKGIQMAKLLWLYHAKKQNYFAAAQILYDLSLSTFEIDLANRIQFLSRANGFCNCVCPPNLRQEMNQLSSQTTDLITVANVQDELLSTILKDPRIGTDAKERAVEDLNGNILGISELYNEFVEPLGYYELALIVFKVSDHRNSEHILTQWESLFNKWQVEYNSSDSNKGEPFYVYLANNFIATGSLVSDSELLFPIAELSKICCKVMLSSEAEGDRAPVGQLIDMFLKCGTSYEQLYYILKGVIESNSYEIYPGYTKHLKGEMVHLIKTWYKNDKRLRDIISNELIRSLSEYSVEADPINRYIKATGIPI</sequence>
<dbReference type="STRING" id="1382522.W6MQ74"/>
<dbReference type="HOGENOM" id="CLU_000429_0_1_1"/>
<keyword evidence="4" id="KW-0539">Nucleus</keyword>
<dbReference type="GeneID" id="34521861"/>
<evidence type="ECO:0000256" key="1">
    <source>
        <dbReference type="ARBA" id="ARBA00004123"/>
    </source>
</evidence>
<dbReference type="InterPro" id="IPR014908">
    <property type="entry name" value="Nucleoporin_Nup133/Nup155_N"/>
</dbReference>
<dbReference type="Gene3D" id="1.20.120.1050">
    <property type="match status" value="1"/>
</dbReference>
<feature type="domain" description="Nucleoporin Nup133/Nup155-like N-terminal" evidence="6">
    <location>
        <begin position="135"/>
        <end position="625"/>
    </location>
</feature>
<dbReference type="Proteomes" id="UP000019384">
    <property type="component" value="Unassembled WGS sequence"/>
</dbReference>
<evidence type="ECO:0008006" key="9">
    <source>
        <dbReference type="Google" id="ProtNLM"/>
    </source>
</evidence>
<comment type="similarity">
    <text evidence="2">Belongs to the non-repetitive/WGA-negative nucleoporin family.</text>
</comment>
<dbReference type="Gene3D" id="1.10.167.20">
    <property type="match status" value="1"/>
</dbReference>
<dbReference type="PANTHER" id="PTHR10350:SF6">
    <property type="entry name" value="NUCLEAR PORE COMPLEX PROTEIN NUP155"/>
    <property type="match status" value="1"/>
</dbReference>
<comment type="subcellular location">
    <subcellularLocation>
        <location evidence="1">Nucleus</location>
    </subcellularLocation>
</comment>
<reference evidence="7" key="2">
    <citation type="submission" date="2014-02" db="EMBL/GenBank/DDBJ databases">
        <title>Complete DNA sequence of /Kuraishia capsulata/ illustrates novel genomic features among budding yeasts (/Saccharomycotina/).</title>
        <authorList>
            <person name="Morales L."/>
            <person name="Noel B."/>
            <person name="Porcel B."/>
            <person name="Marcet-Houben M."/>
            <person name="Hullo M-F."/>
            <person name="Sacerdot C."/>
            <person name="Tekaia F."/>
            <person name="Leh-Louis V."/>
            <person name="Despons L."/>
            <person name="Khanna V."/>
            <person name="Aury J-M."/>
            <person name="Barbe V."/>
            <person name="Couloux A."/>
            <person name="Labadie K."/>
            <person name="Pelletier E."/>
            <person name="Souciet J-L."/>
            <person name="Boekhout T."/>
            <person name="Gabaldon T."/>
            <person name="Wincker P."/>
            <person name="Dujon B."/>
        </authorList>
    </citation>
    <scope>NUCLEOTIDE SEQUENCE</scope>
    <source>
        <strain evidence="7">CBS 1993</strain>
    </source>
</reference>
<protein>
    <recommendedName>
        <fullName evidence="9">Nucleoporin Nup133/Nup155-like N-terminal domain-containing protein</fullName>
    </recommendedName>
</protein>
<reference evidence="7" key="1">
    <citation type="submission" date="2013-12" db="EMBL/GenBank/DDBJ databases">
        <authorList>
            <person name="Genoscope - CEA"/>
        </authorList>
    </citation>
    <scope>NUCLEOTIDE SEQUENCE</scope>
    <source>
        <strain evidence="7">CBS 1993</strain>
    </source>
</reference>
<dbReference type="Gene3D" id="1.25.40.440">
    <property type="entry name" value="Nucleoporin, helical domain, central subdomain"/>
    <property type="match status" value="1"/>
</dbReference>
<dbReference type="Gene3D" id="1.20.58.1780">
    <property type="match status" value="1"/>
</dbReference>
<dbReference type="GO" id="GO:0000972">
    <property type="term" value="P:transcription-dependent tethering of RNA polymerase II gene DNA at nuclear periphery"/>
    <property type="evidence" value="ECO:0007669"/>
    <property type="project" value="TreeGrafter"/>
</dbReference>
<dbReference type="InterPro" id="IPR042537">
    <property type="entry name" value="Nucleoporin_Nup155_C_2"/>
</dbReference>
<evidence type="ECO:0000259" key="6">
    <source>
        <dbReference type="Pfam" id="PF08801"/>
    </source>
</evidence>
<evidence type="ECO:0000313" key="7">
    <source>
        <dbReference type="EMBL" id="CDK28483.1"/>
    </source>
</evidence>
<feature type="domain" description="Nucleoporin Nup133/Nup155-like C-terminal" evidence="5">
    <location>
        <begin position="705"/>
        <end position="1424"/>
    </location>
</feature>
<dbReference type="InterPro" id="IPR042533">
    <property type="entry name" value="Nucleoporin_Nup155_C_1"/>
</dbReference>
<accession>W6MQ74</accession>
<evidence type="ECO:0000256" key="4">
    <source>
        <dbReference type="ARBA" id="ARBA00023242"/>
    </source>
</evidence>
<dbReference type="PANTHER" id="PTHR10350">
    <property type="entry name" value="NUCLEAR PORE COMPLEX PROTEIN NUP155"/>
    <property type="match status" value="1"/>
</dbReference>
<evidence type="ECO:0000256" key="3">
    <source>
        <dbReference type="ARBA" id="ARBA00022448"/>
    </source>
</evidence>
<dbReference type="GO" id="GO:0006405">
    <property type="term" value="P:RNA export from nucleus"/>
    <property type="evidence" value="ECO:0007669"/>
    <property type="project" value="TreeGrafter"/>
</dbReference>
<dbReference type="GO" id="GO:0017056">
    <property type="term" value="F:structural constituent of nuclear pore"/>
    <property type="evidence" value="ECO:0007669"/>
    <property type="project" value="InterPro"/>
</dbReference>
<dbReference type="Pfam" id="PF08801">
    <property type="entry name" value="Nucleoporin_N"/>
    <property type="match status" value="1"/>
</dbReference>
<dbReference type="RefSeq" id="XP_022460473.1">
    <property type="nucleotide sequence ID" value="XM_022601203.1"/>
</dbReference>
<evidence type="ECO:0000313" key="8">
    <source>
        <dbReference type="Proteomes" id="UP000019384"/>
    </source>
</evidence>
<evidence type="ECO:0000256" key="2">
    <source>
        <dbReference type="ARBA" id="ARBA00007373"/>
    </source>
</evidence>
<organism evidence="7 8">
    <name type="scientific">Kuraishia capsulata CBS 1993</name>
    <dbReference type="NCBI Taxonomy" id="1382522"/>
    <lineage>
        <taxon>Eukaryota</taxon>
        <taxon>Fungi</taxon>
        <taxon>Dikarya</taxon>
        <taxon>Ascomycota</taxon>
        <taxon>Saccharomycotina</taxon>
        <taxon>Pichiomycetes</taxon>
        <taxon>Pichiales</taxon>
        <taxon>Pichiaceae</taxon>
        <taxon>Kuraishia</taxon>
    </lineage>
</organism>